<dbReference type="InterPro" id="IPR041048">
    <property type="entry name" value="RuvB-like_C"/>
</dbReference>
<dbReference type="SUPFAM" id="SSF52540">
    <property type="entry name" value="P-loop containing nucleoside triphosphate hydrolases"/>
    <property type="match status" value="1"/>
</dbReference>
<dbReference type="InterPro" id="IPR027417">
    <property type="entry name" value="P-loop_NTPase"/>
</dbReference>
<dbReference type="Gene3D" id="1.10.8.60">
    <property type="match status" value="1"/>
</dbReference>
<feature type="domain" description="AAA+ ATPase" evidence="9">
    <location>
        <begin position="24"/>
        <end position="307"/>
    </location>
</feature>
<evidence type="ECO:0000256" key="7">
    <source>
        <dbReference type="ARBA" id="ARBA00023242"/>
    </source>
</evidence>
<evidence type="ECO:0000256" key="5">
    <source>
        <dbReference type="ARBA" id="ARBA00022806"/>
    </source>
</evidence>
<dbReference type="OrthoDB" id="10060499at2759"/>
<keyword evidence="5 8" id="KW-0347">Helicase</keyword>
<protein>
    <recommendedName>
        <fullName evidence="8">RuvB-like helicase</fullName>
        <ecNumber evidence="8">3.6.4.12</ecNumber>
    </recommendedName>
</protein>
<dbReference type="GO" id="GO:0003678">
    <property type="term" value="F:DNA helicase activity"/>
    <property type="evidence" value="ECO:0007669"/>
    <property type="project" value="UniProtKB-EC"/>
</dbReference>
<keyword evidence="8" id="KW-0804">Transcription</keyword>
<reference evidence="10 11" key="1">
    <citation type="journal article" date="2013" name="Curr. Biol.">
        <title>The Genome of the Foraminiferan Reticulomyxa filosa.</title>
        <authorList>
            <person name="Glockner G."/>
            <person name="Hulsmann N."/>
            <person name="Schleicher M."/>
            <person name="Noegel A.A."/>
            <person name="Eichinger L."/>
            <person name="Gallinger C."/>
            <person name="Pawlowski J."/>
            <person name="Sierra R."/>
            <person name="Euteneuer U."/>
            <person name="Pillet L."/>
            <person name="Moustafa A."/>
            <person name="Platzer M."/>
            <person name="Groth M."/>
            <person name="Szafranski K."/>
            <person name="Schliwa M."/>
        </authorList>
    </citation>
    <scope>NUCLEOTIDE SEQUENCE [LARGE SCALE GENOMIC DNA]</scope>
</reference>
<dbReference type="InterPro" id="IPR012340">
    <property type="entry name" value="NA-bd_OB-fold"/>
</dbReference>
<dbReference type="FunFam" id="1.10.8.60:FF:000010">
    <property type="entry name" value="RuvB-like helicase"/>
    <property type="match status" value="1"/>
</dbReference>
<dbReference type="SMART" id="SM00382">
    <property type="entry name" value="AAA"/>
    <property type="match status" value="1"/>
</dbReference>
<dbReference type="GO" id="GO:0005524">
    <property type="term" value="F:ATP binding"/>
    <property type="evidence" value="ECO:0007669"/>
    <property type="project" value="UniProtKB-KW"/>
</dbReference>
<dbReference type="GO" id="GO:0016887">
    <property type="term" value="F:ATP hydrolysis activity"/>
    <property type="evidence" value="ECO:0007669"/>
    <property type="project" value="InterPro"/>
</dbReference>
<dbReference type="InterPro" id="IPR003959">
    <property type="entry name" value="ATPase_AAA_core"/>
</dbReference>
<dbReference type="GO" id="GO:0005634">
    <property type="term" value="C:nucleus"/>
    <property type="evidence" value="ECO:0007669"/>
    <property type="project" value="UniProtKB-SubCell"/>
</dbReference>
<comment type="similarity">
    <text evidence="2 8">Belongs to the RuvB family.</text>
</comment>
<keyword evidence="6 8" id="KW-0067">ATP-binding</keyword>
<dbReference type="InterPro" id="IPR027238">
    <property type="entry name" value="RuvB-like"/>
</dbReference>
<dbReference type="EC" id="3.6.4.12" evidence="8"/>
<keyword evidence="8" id="KW-0805">Transcription regulation</keyword>
<dbReference type="Pfam" id="PF17856">
    <property type="entry name" value="TIP49_C"/>
    <property type="match status" value="1"/>
</dbReference>
<evidence type="ECO:0000256" key="2">
    <source>
        <dbReference type="ARBA" id="ARBA00007519"/>
    </source>
</evidence>
<proteinExistence type="inferred from homology"/>
<dbReference type="Pfam" id="PF00004">
    <property type="entry name" value="AAA"/>
    <property type="match status" value="1"/>
</dbReference>
<evidence type="ECO:0000256" key="4">
    <source>
        <dbReference type="ARBA" id="ARBA00022801"/>
    </source>
</evidence>
<evidence type="ECO:0000256" key="6">
    <source>
        <dbReference type="ARBA" id="ARBA00022840"/>
    </source>
</evidence>
<dbReference type="OMA" id="IINTEPY"/>
<dbReference type="Proteomes" id="UP000023152">
    <property type="component" value="Unassembled WGS sequence"/>
</dbReference>
<evidence type="ECO:0000256" key="8">
    <source>
        <dbReference type="RuleBase" id="RU363048"/>
    </source>
</evidence>
<keyword evidence="3 8" id="KW-0547">Nucleotide-binding</keyword>
<keyword evidence="7 8" id="KW-0539">Nucleus</keyword>
<name>X6M685_RETFI</name>
<dbReference type="Gene3D" id="3.40.50.300">
    <property type="entry name" value="P-loop containing nucleotide triphosphate hydrolases"/>
    <property type="match status" value="1"/>
</dbReference>
<comment type="catalytic activity">
    <reaction evidence="8">
        <text>ATP + H2O = ADP + phosphate + H(+)</text>
        <dbReference type="Rhea" id="RHEA:13065"/>
        <dbReference type="ChEBI" id="CHEBI:15377"/>
        <dbReference type="ChEBI" id="CHEBI:15378"/>
        <dbReference type="ChEBI" id="CHEBI:30616"/>
        <dbReference type="ChEBI" id="CHEBI:43474"/>
        <dbReference type="ChEBI" id="CHEBI:456216"/>
        <dbReference type="EC" id="3.6.4.12"/>
    </reaction>
</comment>
<dbReference type="AlphaFoldDB" id="X6M685"/>
<sequence length="449" mass="50131">MVGQRKARRAIGVILKMIEEGKIAGRAILLAGEPGTGKTAIAMGLAKALNENGSHENGQVPFTTISGSEIFSLEMNKTEALTQALRKSIGVLIKEETEIIEGEVVDIVVDRPSDKQVYKIKNTTNTEMNEYTFGRKVGKLTLKTTEMETIYDLGDRMIEELERQKIQVGDVVTIDKLNEVVHNVTLHEMDVINSRPQGFLTLFTGDTGEINHEVRDVINSKVQEWREIGKGTLIPGVLFIDEVHMLDLECFSFLNRAIESDMSPILIMATNRGITSIRGTDQEYKSPHGIPIDLLDRCLIISTDKYSKEELQEIIKIRCEEEDVECSAEALNFLTKIAQECTLRYAIHLVQPCHILAQRSAGAGNSGEITVSHVKRAYDLFVDVERSTQFLNQYQKSFVFNDSSSLDNDISKSTDTTFPLYSAPANKYDISHSVDSKVPSDDEPIIDIN</sequence>
<dbReference type="Pfam" id="PF06068">
    <property type="entry name" value="TIP49"/>
    <property type="match status" value="1"/>
</dbReference>
<gene>
    <name evidence="10" type="ORF">RFI_28845</name>
</gene>
<dbReference type="Gene3D" id="2.40.50.360">
    <property type="entry name" value="RuvB-like helicase, domain II"/>
    <property type="match status" value="1"/>
</dbReference>
<comment type="caution">
    <text evidence="10">The sequence shown here is derived from an EMBL/GenBank/DDBJ whole genome shotgun (WGS) entry which is preliminary data.</text>
</comment>
<organism evidence="10 11">
    <name type="scientific">Reticulomyxa filosa</name>
    <dbReference type="NCBI Taxonomy" id="46433"/>
    <lineage>
        <taxon>Eukaryota</taxon>
        <taxon>Sar</taxon>
        <taxon>Rhizaria</taxon>
        <taxon>Retaria</taxon>
        <taxon>Foraminifera</taxon>
        <taxon>Monothalamids</taxon>
        <taxon>Reticulomyxidae</taxon>
        <taxon>Reticulomyxa</taxon>
    </lineage>
</organism>
<dbReference type="PANTHER" id="PTHR11093">
    <property type="entry name" value="RUVB-RELATED REPTIN AND PONTIN"/>
    <property type="match status" value="1"/>
</dbReference>
<dbReference type="SUPFAM" id="SSF50249">
    <property type="entry name" value="Nucleic acid-binding proteins"/>
    <property type="match status" value="1"/>
</dbReference>
<dbReference type="InterPro" id="IPR042487">
    <property type="entry name" value="RuvBL1/2_DNA/RNA_bd_dom"/>
</dbReference>
<comment type="subcellular location">
    <subcellularLocation>
        <location evidence="1">Nucleus</location>
    </subcellularLocation>
</comment>
<accession>X6M685</accession>
<keyword evidence="4 8" id="KW-0378">Hydrolase</keyword>
<dbReference type="EMBL" id="ASPP01024893">
    <property type="protein sequence ID" value="ETO08540.1"/>
    <property type="molecule type" value="Genomic_DNA"/>
</dbReference>
<evidence type="ECO:0000313" key="11">
    <source>
        <dbReference type="Proteomes" id="UP000023152"/>
    </source>
</evidence>
<dbReference type="InterPro" id="IPR003593">
    <property type="entry name" value="AAA+_ATPase"/>
</dbReference>
<evidence type="ECO:0000256" key="1">
    <source>
        <dbReference type="ARBA" id="ARBA00004123"/>
    </source>
</evidence>
<dbReference type="FunFam" id="3.40.50.300:FF:002221">
    <property type="entry name" value="RuvB-like 2"/>
    <property type="match status" value="1"/>
</dbReference>
<dbReference type="InterPro" id="IPR010339">
    <property type="entry name" value="TIP49_P-loop"/>
</dbReference>
<evidence type="ECO:0000256" key="3">
    <source>
        <dbReference type="ARBA" id="ARBA00022741"/>
    </source>
</evidence>
<evidence type="ECO:0000259" key="9">
    <source>
        <dbReference type="SMART" id="SM00382"/>
    </source>
</evidence>
<keyword evidence="11" id="KW-1185">Reference proteome</keyword>
<evidence type="ECO:0000313" key="10">
    <source>
        <dbReference type="EMBL" id="ETO08540.1"/>
    </source>
</evidence>